<gene>
    <name evidence="8" type="ORF">SAMN05660226_01106</name>
</gene>
<protein>
    <submittedName>
        <fullName evidence="8">Cytochrome d ubiquinol oxidase subunit II</fullName>
    </submittedName>
</protein>
<keyword evidence="4 7" id="KW-0812">Transmembrane</keyword>
<keyword evidence="3" id="KW-1003">Cell membrane</keyword>
<proteinExistence type="inferred from homology"/>
<dbReference type="Pfam" id="PF02322">
    <property type="entry name" value="Cyt_bd_oxida_II"/>
    <property type="match status" value="1"/>
</dbReference>
<dbReference type="STRING" id="623280.SAMN05660226_01106"/>
<evidence type="ECO:0000313" key="9">
    <source>
        <dbReference type="Proteomes" id="UP000190541"/>
    </source>
</evidence>
<keyword evidence="6 7" id="KW-0472">Membrane</keyword>
<feature type="transmembrane region" description="Helical" evidence="7">
    <location>
        <begin position="249"/>
        <end position="269"/>
    </location>
</feature>
<dbReference type="PANTHER" id="PTHR43141">
    <property type="entry name" value="CYTOCHROME BD2 SUBUNIT II"/>
    <property type="match status" value="1"/>
</dbReference>
<feature type="transmembrane region" description="Helical" evidence="7">
    <location>
        <begin position="97"/>
        <end position="120"/>
    </location>
</feature>
<sequence length="353" mass="39362">MTRLIRLINPINRYSTIMLYVVIVFLWASICLYLLLGGADFGAGIVELLVRRKHKLRVRTIMSHAIGPIWEANHMWLIIAIVILFVGFPAIYTTMSIYMHIPLVAMLLGIMARGTAFVFRSYDAVADEWQRVYTSIYTWSSVITPFFLGIIAAATVARTIDVEANDFIAAYVNSWLSWFGVAIGVFTTSICGYLAATYAIGAVENEYDCTLMIHLARRFIYLVVGSGALVFLSASLSDIPLIEWIFGDFIGRAAIFLATVSLILTFIAFKKRRAIAARILAGFQVTMILLAATYQHYPELVLFKNGGGLSLIEHAGNAKTVTSLAWALLLGSVFILPFLFHLMRVFSKRSPYP</sequence>
<reference evidence="8 9" key="1">
    <citation type="submission" date="2017-02" db="EMBL/GenBank/DDBJ databases">
        <authorList>
            <person name="Peterson S.W."/>
        </authorList>
    </citation>
    <scope>NUCLEOTIDE SEQUENCE [LARGE SCALE GENOMIC DNA]</scope>
    <source>
        <strain evidence="8 9">DSM 22899</strain>
    </source>
</reference>
<dbReference type="PANTHER" id="PTHR43141:SF4">
    <property type="entry name" value="CYTOCHROME BD2 SUBUNIT II"/>
    <property type="match status" value="1"/>
</dbReference>
<evidence type="ECO:0000256" key="5">
    <source>
        <dbReference type="ARBA" id="ARBA00022989"/>
    </source>
</evidence>
<evidence type="ECO:0000313" key="8">
    <source>
        <dbReference type="EMBL" id="SKB39153.1"/>
    </source>
</evidence>
<evidence type="ECO:0000256" key="3">
    <source>
        <dbReference type="ARBA" id="ARBA00022475"/>
    </source>
</evidence>
<feature type="transmembrane region" description="Helical" evidence="7">
    <location>
        <begin position="219"/>
        <end position="237"/>
    </location>
</feature>
<dbReference type="GO" id="GO:0016682">
    <property type="term" value="F:oxidoreductase activity, acting on diphenols and related substances as donors, oxygen as acceptor"/>
    <property type="evidence" value="ECO:0007669"/>
    <property type="project" value="TreeGrafter"/>
</dbReference>
<feature type="transmembrane region" description="Helical" evidence="7">
    <location>
        <begin position="71"/>
        <end position="91"/>
    </location>
</feature>
<dbReference type="GO" id="GO:0005886">
    <property type="term" value="C:plasma membrane"/>
    <property type="evidence" value="ECO:0007669"/>
    <property type="project" value="UniProtKB-SubCell"/>
</dbReference>
<dbReference type="GO" id="GO:0070069">
    <property type="term" value="C:cytochrome complex"/>
    <property type="evidence" value="ECO:0007669"/>
    <property type="project" value="TreeGrafter"/>
</dbReference>
<feature type="transmembrane region" description="Helical" evidence="7">
    <location>
        <begin position="17"/>
        <end position="50"/>
    </location>
</feature>
<feature type="transmembrane region" description="Helical" evidence="7">
    <location>
        <begin position="175"/>
        <end position="198"/>
    </location>
</feature>
<dbReference type="GO" id="GO:0009055">
    <property type="term" value="F:electron transfer activity"/>
    <property type="evidence" value="ECO:0007669"/>
    <property type="project" value="TreeGrafter"/>
</dbReference>
<dbReference type="EMBL" id="FUYS01000002">
    <property type="protein sequence ID" value="SKB39153.1"/>
    <property type="molecule type" value="Genomic_DNA"/>
</dbReference>
<evidence type="ECO:0000256" key="2">
    <source>
        <dbReference type="ARBA" id="ARBA00007543"/>
    </source>
</evidence>
<dbReference type="InterPro" id="IPR003317">
    <property type="entry name" value="Cyt-d_oxidase_su2"/>
</dbReference>
<name>A0A1T5AX01_9SPHI</name>
<feature type="transmembrane region" description="Helical" evidence="7">
    <location>
        <begin position="276"/>
        <end position="297"/>
    </location>
</feature>
<comment type="similarity">
    <text evidence="2">Belongs to the cytochrome ubiquinol oxidase subunit 2 family.</text>
</comment>
<feature type="transmembrane region" description="Helical" evidence="7">
    <location>
        <begin position="324"/>
        <end position="343"/>
    </location>
</feature>
<feature type="transmembrane region" description="Helical" evidence="7">
    <location>
        <begin position="132"/>
        <end position="155"/>
    </location>
</feature>
<dbReference type="Proteomes" id="UP000190541">
    <property type="component" value="Unassembled WGS sequence"/>
</dbReference>
<evidence type="ECO:0000256" key="7">
    <source>
        <dbReference type="SAM" id="Phobius"/>
    </source>
</evidence>
<dbReference type="AlphaFoldDB" id="A0A1T5AX01"/>
<keyword evidence="9" id="KW-1185">Reference proteome</keyword>
<accession>A0A1T5AX01</accession>
<organism evidence="8 9">
    <name type="scientific">Parapedobacter luteus</name>
    <dbReference type="NCBI Taxonomy" id="623280"/>
    <lineage>
        <taxon>Bacteria</taxon>
        <taxon>Pseudomonadati</taxon>
        <taxon>Bacteroidota</taxon>
        <taxon>Sphingobacteriia</taxon>
        <taxon>Sphingobacteriales</taxon>
        <taxon>Sphingobacteriaceae</taxon>
        <taxon>Parapedobacter</taxon>
    </lineage>
</organism>
<evidence type="ECO:0000256" key="4">
    <source>
        <dbReference type="ARBA" id="ARBA00022692"/>
    </source>
</evidence>
<evidence type="ECO:0000256" key="1">
    <source>
        <dbReference type="ARBA" id="ARBA00004651"/>
    </source>
</evidence>
<keyword evidence="5 7" id="KW-1133">Transmembrane helix</keyword>
<dbReference type="GO" id="GO:0019646">
    <property type="term" value="P:aerobic electron transport chain"/>
    <property type="evidence" value="ECO:0007669"/>
    <property type="project" value="TreeGrafter"/>
</dbReference>
<evidence type="ECO:0000256" key="6">
    <source>
        <dbReference type="ARBA" id="ARBA00023136"/>
    </source>
</evidence>
<comment type="subcellular location">
    <subcellularLocation>
        <location evidence="1">Cell membrane</location>
        <topology evidence="1">Multi-pass membrane protein</topology>
    </subcellularLocation>
</comment>